<evidence type="ECO:0000256" key="5">
    <source>
        <dbReference type="SAM" id="Phobius"/>
    </source>
</evidence>
<feature type="transmembrane region" description="Helical" evidence="5">
    <location>
        <begin position="238"/>
        <end position="256"/>
    </location>
</feature>
<keyword evidence="8" id="KW-1185">Reference proteome</keyword>
<dbReference type="OrthoDB" id="2151407at2"/>
<evidence type="ECO:0000256" key="3">
    <source>
        <dbReference type="ARBA" id="ARBA00022989"/>
    </source>
</evidence>
<dbReference type="Pfam" id="PF12698">
    <property type="entry name" value="ABC2_membrane_3"/>
    <property type="match status" value="1"/>
</dbReference>
<organism evidence="7 8">
    <name type="scientific">Corynebacterium oculi</name>
    <dbReference type="NCBI Taxonomy" id="1544416"/>
    <lineage>
        <taxon>Bacteria</taxon>
        <taxon>Bacillati</taxon>
        <taxon>Actinomycetota</taxon>
        <taxon>Actinomycetes</taxon>
        <taxon>Mycobacteriales</taxon>
        <taxon>Corynebacteriaceae</taxon>
        <taxon>Corynebacterium</taxon>
    </lineage>
</organism>
<dbReference type="AlphaFoldDB" id="A0A0Q0UAL5"/>
<evidence type="ECO:0000313" key="7">
    <source>
        <dbReference type="EMBL" id="KQB83176.1"/>
    </source>
</evidence>
<sequence>MSATQTSQEKTSWPKALLISLAATAAVTLALLAFAWPSYTSTPKDLPVDVVASEPAYTAMTDAMSQQATESPFEFSRVDTREEAQEKIEKRESYGAFILPASPGEKLEVLTSPAANNSVATMLSTAGTTMQKQQVAAALSSGQVTDPQALSQLTQQSLEGPTITPVVELPESDPQGSGLAIAALPLTLGGIIGGVLISVSVRGAWQRLFTVLAYATIAASVLLFVLHTWFGFLPTASFAIWGALALSIAATASLLVGLHSLIGFPGIGLGAVTTMFIGNPISGSTLPLEFLPWHFDAIGRLFVPGATQDLLRSLSYFPSANTSADWIVLSAWAVFGLLCLAATRKPAQK</sequence>
<dbReference type="Proteomes" id="UP000050517">
    <property type="component" value="Unassembled WGS sequence"/>
</dbReference>
<gene>
    <name evidence="7" type="ORF">Cocul_02149</name>
</gene>
<proteinExistence type="predicted"/>
<evidence type="ECO:0000256" key="1">
    <source>
        <dbReference type="ARBA" id="ARBA00004141"/>
    </source>
</evidence>
<comment type="subcellular location">
    <subcellularLocation>
        <location evidence="1">Membrane</location>
        <topology evidence="1">Multi-pass membrane protein</topology>
    </subcellularLocation>
</comment>
<accession>A0A0Q0UAL5</accession>
<keyword evidence="2 5" id="KW-0812">Transmembrane</keyword>
<evidence type="ECO:0000313" key="8">
    <source>
        <dbReference type="Proteomes" id="UP000050517"/>
    </source>
</evidence>
<evidence type="ECO:0000256" key="4">
    <source>
        <dbReference type="ARBA" id="ARBA00023136"/>
    </source>
</evidence>
<protein>
    <submittedName>
        <fullName evidence="7">ABC-2 family transporter protein</fullName>
    </submittedName>
</protein>
<name>A0A0Q0UAL5_9CORY</name>
<keyword evidence="4 5" id="KW-0472">Membrane</keyword>
<keyword evidence="3 5" id="KW-1133">Transmembrane helix</keyword>
<evidence type="ECO:0000259" key="6">
    <source>
        <dbReference type="Pfam" id="PF12698"/>
    </source>
</evidence>
<feature type="transmembrane region" description="Helical" evidence="5">
    <location>
        <begin position="326"/>
        <end position="343"/>
    </location>
</feature>
<dbReference type="RefSeq" id="WP_055123211.1">
    <property type="nucleotide sequence ID" value="NZ_LKST01000004.1"/>
</dbReference>
<dbReference type="InterPro" id="IPR013525">
    <property type="entry name" value="ABC2_TM"/>
</dbReference>
<dbReference type="EMBL" id="LKST01000004">
    <property type="protein sequence ID" value="KQB83176.1"/>
    <property type="molecule type" value="Genomic_DNA"/>
</dbReference>
<feature type="transmembrane region" description="Helical" evidence="5">
    <location>
        <begin position="211"/>
        <end position="232"/>
    </location>
</feature>
<feature type="transmembrane region" description="Helical" evidence="5">
    <location>
        <begin position="179"/>
        <end position="199"/>
    </location>
</feature>
<comment type="caution">
    <text evidence="7">The sequence shown here is derived from an EMBL/GenBank/DDBJ whole genome shotgun (WGS) entry which is preliminary data.</text>
</comment>
<feature type="domain" description="ABC-2 type transporter transmembrane" evidence="6">
    <location>
        <begin position="27"/>
        <end position="178"/>
    </location>
</feature>
<dbReference type="PATRIC" id="fig|1544416.3.peg.2144"/>
<dbReference type="STRING" id="1544416.Cocul_02149"/>
<evidence type="ECO:0000256" key="2">
    <source>
        <dbReference type="ARBA" id="ARBA00022692"/>
    </source>
</evidence>
<reference evidence="7 8" key="1">
    <citation type="submission" date="2015-10" db="EMBL/GenBank/DDBJ databases">
        <title>Corynebacteirum lowii and Corynebacterium oculi species nova, derived from human clinical disease and and emended description of Corynebacterium mastiditis.</title>
        <authorList>
            <person name="Bernard K."/>
            <person name="Pacheco A.L."/>
            <person name="Mcdougall C."/>
            <person name="Burtx T."/>
            <person name="Weibe D."/>
            <person name="Tyler S."/>
            <person name="Olson A.B."/>
            <person name="Cnockaert M."/>
            <person name="Eguchi H."/>
            <person name="Kuwahara T."/>
            <person name="Nakayama-Imaohji H."/>
            <person name="Boudewijins M."/>
            <person name="Van Hoecke F."/>
            <person name="Bernier A.-M."/>
            <person name="Vandamme P."/>
        </authorList>
    </citation>
    <scope>NUCLEOTIDE SEQUENCE [LARGE SCALE GENOMIC DNA]</scope>
    <source>
        <strain evidence="7 8">NML 130210</strain>
    </source>
</reference>
<feature type="transmembrane region" description="Helical" evidence="5">
    <location>
        <begin position="261"/>
        <end position="281"/>
    </location>
</feature>